<proteinExistence type="predicted"/>
<sequence>MAEALYFAIYKEDRSQKIAELYHTTLEGKPVFNFRVQDTIALFGHTFNDKKWSTIKSVVVSQICRYIKGQTRKVGTKRRKPFRFASSTDLYQHLNHQKIAF</sequence>
<accession>A0A2B7YBD7</accession>
<dbReference type="EMBL" id="PDNB01000002">
    <property type="protein sequence ID" value="PGH18856.1"/>
    <property type="molecule type" value="Genomic_DNA"/>
</dbReference>
<dbReference type="Proteomes" id="UP000223968">
    <property type="component" value="Unassembled WGS sequence"/>
</dbReference>
<name>A0A2B7YBD7_9EURO</name>
<protein>
    <submittedName>
        <fullName evidence="1">Uncharacterized protein</fullName>
    </submittedName>
</protein>
<reference evidence="1 2" key="1">
    <citation type="submission" date="2017-10" db="EMBL/GenBank/DDBJ databases">
        <title>Comparative genomics in systemic dimorphic fungi from Ajellomycetaceae.</title>
        <authorList>
            <person name="Munoz J.F."/>
            <person name="Mcewen J.G."/>
            <person name="Clay O.K."/>
            <person name="Cuomo C.A."/>
        </authorList>
    </citation>
    <scope>NUCLEOTIDE SEQUENCE [LARGE SCALE GENOMIC DNA]</scope>
    <source>
        <strain evidence="1 2">UAMH5409</strain>
    </source>
</reference>
<keyword evidence="2" id="KW-1185">Reference proteome</keyword>
<evidence type="ECO:0000313" key="2">
    <source>
        <dbReference type="Proteomes" id="UP000223968"/>
    </source>
</evidence>
<comment type="caution">
    <text evidence="1">The sequence shown here is derived from an EMBL/GenBank/DDBJ whole genome shotgun (WGS) entry which is preliminary data.</text>
</comment>
<organism evidence="1 2">
    <name type="scientific">Helicocarpus griseus UAMH5409</name>
    <dbReference type="NCBI Taxonomy" id="1447875"/>
    <lineage>
        <taxon>Eukaryota</taxon>
        <taxon>Fungi</taxon>
        <taxon>Dikarya</taxon>
        <taxon>Ascomycota</taxon>
        <taxon>Pezizomycotina</taxon>
        <taxon>Eurotiomycetes</taxon>
        <taxon>Eurotiomycetidae</taxon>
        <taxon>Onygenales</taxon>
        <taxon>Ajellomycetaceae</taxon>
        <taxon>Helicocarpus</taxon>
    </lineage>
</organism>
<evidence type="ECO:0000313" key="1">
    <source>
        <dbReference type="EMBL" id="PGH18856.1"/>
    </source>
</evidence>
<dbReference type="AlphaFoldDB" id="A0A2B7YBD7"/>
<gene>
    <name evidence="1" type="ORF">AJ79_00269</name>
</gene>